<reference evidence="1 2" key="1">
    <citation type="submission" date="2011-02" db="EMBL/GenBank/DDBJ databases">
        <authorList>
            <person name="Nelson K.E."/>
            <person name="Sutton G."/>
            <person name="Torralba M."/>
            <person name="Durkin S."/>
            <person name="Harkins D."/>
            <person name="Montgomery R."/>
            <person name="Ziemer C."/>
            <person name="Klaassens E."/>
            <person name="Ocuiv P."/>
            <person name="Morrison M."/>
        </authorList>
    </citation>
    <scope>NUCLEOTIDE SEQUENCE [LARGE SCALE GENOMIC DNA]</scope>
    <source>
        <strain evidence="1 2">8</strain>
    </source>
</reference>
<accession>E9SE00</accession>
<evidence type="ECO:0000313" key="2">
    <source>
        <dbReference type="Proteomes" id="UP000004259"/>
    </source>
</evidence>
<gene>
    <name evidence="1" type="ORF">CUS_5419</name>
</gene>
<protein>
    <submittedName>
        <fullName evidence="1">Conserved domain protein</fullName>
    </submittedName>
</protein>
<keyword evidence="2" id="KW-1185">Reference proteome</keyword>
<evidence type="ECO:0000313" key="1">
    <source>
        <dbReference type="EMBL" id="EGC02483.1"/>
    </source>
</evidence>
<dbReference type="AlphaFoldDB" id="E9SE00"/>
<comment type="caution">
    <text evidence="1">The sequence shown here is derived from an EMBL/GenBank/DDBJ whole genome shotgun (WGS) entry which is preliminary data.</text>
</comment>
<dbReference type="EMBL" id="ADKM02000093">
    <property type="protein sequence ID" value="EGC02483.1"/>
    <property type="molecule type" value="Genomic_DNA"/>
</dbReference>
<proteinExistence type="predicted"/>
<name>E9SE00_RUMAL</name>
<dbReference type="Proteomes" id="UP000004259">
    <property type="component" value="Unassembled WGS sequence"/>
</dbReference>
<sequence length="81" mass="9357">MAVSAECPEINVVYYSTARCIFTPLTIYHLKKEVRYGIIRISSGNEGDNLIFVSNYAAYLPTEEELKRELMKDEFTKLDDE</sequence>
<dbReference type="STRING" id="246199.CUS_5419"/>
<organism evidence="1 2">
    <name type="scientific">Ruminococcus albus 8</name>
    <dbReference type="NCBI Taxonomy" id="246199"/>
    <lineage>
        <taxon>Bacteria</taxon>
        <taxon>Bacillati</taxon>
        <taxon>Bacillota</taxon>
        <taxon>Clostridia</taxon>
        <taxon>Eubacteriales</taxon>
        <taxon>Oscillospiraceae</taxon>
        <taxon>Ruminococcus</taxon>
    </lineage>
</organism>